<dbReference type="SUPFAM" id="SSF48350">
    <property type="entry name" value="GTPase activation domain, GAP"/>
    <property type="match status" value="1"/>
</dbReference>
<reference evidence="3" key="3">
    <citation type="submission" date="2025-09" db="UniProtKB">
        <authorList>
            <consortium name="Ensembl"/>
        </authorList>
    </citation>
    <scope>IDENTIFICATION</scope>
</reference>
<evidence type="ECO:0000313" key="3">
    <source>
        <dbReference type="Ensembl" id="ENSOTSP00005124060.1"/>
    </source>
</evidence>
<reference evidence="3" key="2">
    <citation type="submission" date="2025-08" db="UniProtKB">
        <authorList>
            <consortium name="Ensembl"/>
        </authorList>
    </citation>
    <scope>IDENTIFICATION</scope>
</reference>
<feature type="transmembrane region" description="Helical" evidence="1">
    <location>
        <begin position="27"/>
        <end position="49"/>
    </location>
</feature>
<dbReference type="GO" id="GO:1903479">
    <property type="term" value="P:mitotic actomyosin contractile ring assembly actin filament organization"/>
    <property type="evidence" value="ECO:0007669"/>
    <property type="project" value="TreeGrafter"/>
</dbReference>
<keyword evidence="1" id="KW-0812">Transmembrane</keyword>
<dbReference type="GeneTree" id="ENSGT00950000183076"/>
<reference evidence="4" key="1">
    <citation type="journal article" date="2018" name="PLoS ONE">
        <title>Chinook salmon (Oncorhynchus tshawytscha) genome and transcriptome.</title>
        <authorList>
            <person name="Christensen K.A."/>
            <person name="Leong J.S."/>
            <person name="Sakhrani D."/>
            <person name="Biagi C.A."/>
            <person name="Minkley D.R."/>
            <person name="Withler R.E."/>
            <person name="Rondeau E.B."/>
            <person name="Koop B.F."/>
            <person name="Devlin R.H."/>
        </authorList>
    </citation>
    <scope>NUCLEOTIDE SEQUENCE [LARGE SCALE GENOMIC DNA]</scope>
</reference>
<evidence type="ECO:0000259" key="2">
    <source>
        <dbReference type="PROSITE" id="PS50018"/>
    </source>
</evidence>
<keyword evidence="4" id="KW-1185">Reference proteome</keyword>
<dbReference type="PANTHER" id="PTHR14149:SF10">
    <property type="entry name" value="RAS GTPASE-ACTIVATING-LIKE PROTEIN IQGAP3"/>
    <property type="match status" value="1"/>
</dbReference>
<dbReference type="GO" id="GO:0005938">
    <property type="term" value="C:cell cortex"/>
    <property type="evidence" value="ECO:0007669"/>
    <property type="project" value="TreeGrafter"/>
</dbReference>
<evidence type="ECO:0000313" key="4">
    <source>
        <dbReference type="Proteomes" id="UP000694402"/>
    </source>
</evidence>
<keyword evidence="1" id="KW-1133">Transmembrane helix</keyword>
<name>A0AAZ3Q6P3_ONCTS</name>
<keyword evidence="1" id="KW-0472">Membrane</keyword>
<protein>
    <recommendedName>
        <fullName evidence="2">Ras-GAP domain-containing protein</fullName>
    </recommendedName>
</protein>
<dbReference type="GO" id="GO:0005096">
    <property type="term" value="F:GTPase activator activity"/>
    <property type="evidence" value="ECO:0007669"/>
    <property type="project" value="TreeGrafter"/>
</dbReference>
<dbReference type="InterPro" id="IPR008936">
    <property type="entry name" value="Rho_GTPase_activation_prot"/>
</dbReference>
<dbReference type="Gene3D" id="1.10.506.10">
    <property type="entry name" value="GTPase Activation - p120gap, domain 1"/>
    <property type="match status" value="1"/>
</dbReference>
<proteinExistence type="predicted"/>
<organism evidence="3 4">
    <name type="scientific">Oncorhynchus tshawytscha</name>
    <name type="common">Chinook salmon</name>
    <name type="synonym">Salmo tshawytscha</name>
    <dbReference type="NCBI Taxonomy" id="74940"/>
    <lineage>
        <taxon>Eukaryota</taxon>
        <taxon>Metazoa</taxon>
        <taxon>Chordata</taxon>
        <taxon>Craniata</taxon>
        <taxon>Vertebrata</taxon>
        <taxon>Euteleostomi</taxon>
        <taxon>Actinopterygii</taxon>
        <taxon>Neopterygii</taxon>
        <taxon>Teleostei</taxon>
        <taxon>Protacanthopterygii</taxon>
        <taxon>Salmoniformes</taxon>
        <taxon>Salmonidae</taxon>
        <taxon>Salmoninae</taxon>
        <taxon>Oncorhynchus</taxon>
    </lineage>
</organism>
<dbReference type="Proteomes" id="UP000694402">
    <property type="component" value="Unassembled WGS sequence"/>
</dbReference>
<dbReference type="PROSITE" id="PS50018">
    <property type="entry name" value="RAS_GTPASE_ACTIV_2"/>
    <property type="match status" value="1"/>
</dbReference>
<dbReference type="PANTHER" id="PTHR14149">
    <property type="entry name" value="RAS GTPASE-ACTIVATING PROTEIN WITH IQ MOTIF"/>
    <property type="match status" value="1"/>
</dbReference>
<accession>A0AAZ3Q6P3</accession>
<sequence>MGGGGGVQSWNPLSRSLWRSVERGKQLLLHHYLIHYYIFLSFLCFWGNIYSPEEEINNMKWDKIGGILANEITVDEAAIHAAVIAINEAVERGDLEVNAQALRNPSAMLTNLQEHLMPVYQEMLHQARAQKAALAYTKCNCSEEKDIYEEHLTQSEIQENIDKINGEPWIVGTLAILAALQVPCLALRGLQRYHGTWISDMWQDLGCVDPLERDELQKEVCVANEEAQSNQTMQKAVRSINDDLRLGEPRQTVRALMDPEDISLNSFSLEYGPLCLQGDLQQEELYVAVEILSAVALINQAVEAKDVGAFCATLVSPAAGLADIDDSLVQRYFEELGDQRRKAGRALLTWNNLQRGPNSVNAAAQEEHDQILAIGLINQALCRGDLQKALAALLLPSSGLEELTTLNARRYHDVLTRGRRQKAEVSELWLADIQEGVRRANHDTQRAPKMSLGLVAVNQAVEEGKTSQTLRVLHLPEVALWSVVEECAGVYKAEITTLLLSQICGRSVPTTCVHAGCDLLYVLQTQPLYLAQLIFLKPQNKTTLFMETVIFTLFNYGSDCREAYLLLQLFTPVLRHEIKSVYTHYSHTIQVVTGNPTVIKMLVSFYRHARSQTALKEILGLAIREVLQDCILSIRTDPCEIDKSWVNQTETQTSHKRSALSQEQILDSFSLATGVQRSPSSHRYGRRYTATVLRDSLHEKFPQASEDELYKVHY</sequence>
<dbReference type="InterPro" id="IPR001936">
    <property type="entry name" value="RasGAP_dom"/>
</dbReference>
<dbReference type="GO" id="GO:0005516">
    <property type="term" value="F:calmodulin binding"/>
    <property type="evidence" value="ECO:0007669"/>
    <property type="project" value="TreeGrafter"/>
</dbReference>
<dbReference type="Pfam" id="PF00616">
    <property type="entry name" value="RasGAP"/>
    <property type="match status" value="1"/>
</dbReference>
<dbReference type="Ensembl" id="ENSOTST00005143107.1">
    <property type="protein sequence ID" value="ENSOTSP00005124060.1"/>
    <property type="gene ID" value="ENSOTSG00005064895.1"/>
</dbReference>
<dbReference type="GO" id="GO:0051015">
    <property type="term" value="F:actin filament binding"/>
    <property type="evidence" value="ECO:0007669"/>
    <property type="project" value="TreeGrafter"/>
</dbReference>
<dbReference type="AlphaFoldDB" id="A0AAZ3Q6P3"/>
<evidence type="ECO:0000256" key="1">
    <source>
        <dbReference type="SAM" id="Phobius"/>
    </source>
</evidence>
<feature type="domain" description="Ras-GAP" evidence="2">
    <location>
        <begin position="561"/>
        <end position="714"/>
    </location>
</feature>